<feature type="transmembrane region" description="Helical" evidence="1">
    <location>
        <begin position="41"/>
        <end position="65"/>
    </location>
</feature>
<sequence>MNKFPKWFWISIVTFIIISWLSSVVAHFFSEFLVVNFEWYVGYSLFYLGLLAYPVFFVVTIICLFKKVKLNSDEKVWAFLFLLIPLVTNLPVFNPLIILS</sequence>
<proteinExistence type="predicted"/>
<keyword evidence="1" id="KW-0812">Transmembrane</keyword>
<protein>
    <submittedName>
        <fullName evidence="2">Uncharacterized protein</fullName>
    </submittedName>
</protein>
<feature type="transmembrane region" description="Helical" evidence="1">
    <location>
        <begin position="7"/>
        <end position="29"/>
    </location>
</feature>
<evidence type="ECO:0000313" key="3">
    <source>
        <dbReference type="Proteomes" id="UP001335737"/>
    </source>
</evidence>
<keyword evidence="1" id="KW-0472">Membrane</keyword>
<comment type="caution">
    <text evidence="2">The sequence shown here is derived from an EMBL/GenBank/DDBJ whole genome shotgun (WGS) entry which is preliminary data.</text>
</comment>
<feature type="transmembrane region" description="Helical" evidence="1">
    <location>
        <begin position="77"/>
        <end position="98"/>
    </location>
</feature>
<name>A0ABU6KHT9_9BACI</name>
<dbReference type="RefSeq" id="WP_327608299.1">
    <property type="nucleotide sequence ID" value="NZ_JARZFX010000008.1"/>
</dbReference>
<accession>A0ABU6KHT9</accession>
<gene>
    <name evidence="2" type="ORF">QGM71_14700</name>
</gene>
<keyword evidence="3" id="KW-1185">Reference proteome</keyword>
<reference evidence="2 3" key="1">
    <citation type="journal article" date="2024" name="Int. J. Syst. Evol. Microbiol.">
        <title>Virgibacillus tibetensis sp. nov., isolated from salt lake on the Tibetan Plateau of China.</title>
        <authorList>
            <person name="Phurbu D."/>
            <person name="Liu Z.-X."/>
            <person name="Wang R."/>
            <person name="Zheng Y.-Y."/>
            <person name="Liu H.-C."/>
            <person name="Zhou Y.-G."/>
            <person name="Yu Y.-J."/>
            <person name="Li A.-H."/>
        </authorList>
    </citation>
    <scope>NUCLEOTIDE SEQUENCE [LARGE SCALE GENOMIC DNA]</scope>
    <source>
        <strain evidence="2 3">C22-A2</strain>
    </source>
</reference>
<evidence type="ECO:0000256" key="1">
    <source>
        <dbReference type="SAM" id="Phobius"/>
    </source>
</evidence>
<evidence type="ECO:0000313" key="2">
    <source>
        <dbReference type="EMBL" id="MEC5424733.1"/>
    </source>
</evidence>
<dbReference type="EMBL" id="JARZFX010000008">
    <property type="protein sequence ID" value="MEC5424733.1"/>
    <property type="molecule type" value="Genomic_DNA"/>
</dbReference>
<dbReference type="Proteomes" id="UP001335737">
    <property type="component" value="Unassembled WGS sequence"/>
</dbReference>
<organism evidence="2 3">
    <name type="scientific">Virgibacillus tibetensis</name>
    <dbReference type="NCBI Taxonomy" id="3042313"/>
    <lineage>
        <taxon>Bacteria</taxon>
        <taxon>Bacillati</taxon>
        <taxon>Bacillota</taxon>
        <taxon>Bacilli</taxon>
        <taxon>Bacillales</taxon>
        <taxon>Bacillaceae</taxon>
        <taxon>Virgibacillus</taxon>
    </lineage>
</organism>
<keyword evidence="1" id="KW-1133">Transmembrane helix</keyword>